<organism evidence="2 3">
    <name type="scientific">Canna indica</name>
    <name type="common">Indian-shot</name>
    <dbReference type="NCBI Taxonomy" id="4628"/>
    <lineage>
        <taxon>Eukaryota</taxon>
        <taxon>Viridiplantae</taxon>
        <taxon>Streptophyta</taxon>
        <taxon>Embryophyta</taxon>
        <taxon>Tracheophyta</taxon>
        <taxon>Spermatophyta</taxon>
        <taxon>Magnoliopsida</taxon>
        <taxon>Liliopsida</taxon>
        <taxon>Zingiberales</taxon>
        <taxon>Cannaceae</taxon>
        <taxon>Canna</taxon>
    </lineage>
</organism>
<sequence>MVCFSVAKSPPELVAPSEPTPGGTLPLSFMDRNPALRVLICSAFVYREGGKEAATAIREALSKALVPYYPVAGRITDTAEDGEPEIACTGDGAWFVEATANCSLADVSYLQQPLENVAKEDLLPFPPPKVDEKDLILLLQVTKFKCGGFVIGLRSSHAVFDGVGQGEFLKAVGELARGLPQPSVAPVWGRDAFHNPPKFPRGPLPAFTPFNFEISVLDLTSDFINQVKNQYLKETGQRCSSFDVVSAKVWQCRTRVVGLTSPDDRVHLGFAVNTRHLLQDVLPAEGGYYGNCVYNMAVSAAGDVVACAPLVEVVGMIREAKRRVPSEFSKWMTDGAAVANALPLGCGTMTVLDWSRVGFFEVDYGWGQPMHGAPLVDTNFIAWCILLKPLPPNQGLRLLMRCVEKQHLAYFSSQMMSSALSRAN</sequence>
<evidence type="ECO:0000313" key="2">
    <source>
        <dbReference type="EMBL" id="WOK99156.1"/>
    </source>
</evidence>
<dbReference type="Proteomes" id="UP001327560">
    <property type="component" value="Chromosome 2"/>
</dbReference>
<evidence type="ECO:0000313" key="3">
    <source>
        <dbReference type="Proteomes" id="UP001327560"/>
    </source>
</evidence>
<keyword evidence="3" id="KW-1185">Reference proteome</keyword>
<proteinExistence type="inferred from homology"/>
<name>A0AAQ3JZT3_9LILI</name>
<dbReference type="EMBL" id="CP136891">
    <property type="protein sequence ID" value="WOK99156.1"/>
    <property type="molecule type" value="Genomic_DNA"/>
</dbReference>
<dbReference type="AlphaFoldDB" id="A0AAQ3JZT3"/>
<protein>
    <submittedName>
        <fullName evidence="2">Uncharacterized protein</fullName>
    </submittedName>
</protein>
<comment type="similarity">
    <text evidence="1">Belongs to the plant acyltransferase family.</text>
</comment>
<dbReference type="InterPro" id="IPR023213">
    <property type="entry name" value="CAT-like_dom_sf"/>
</dbReference>
<reference evidence="2 3" key="1">
    <citation type="submission" date="2023-10" db="EMBL/GenBank/DDBJ databases">
        <title>Chromosome-scale genome assembly provides insights into flower coloration mechanisms of Canna indica.</title>
        <authorList>
            <person name="Li C."/>
        </authorList>
    </citation>
    <scope>NUCLEOTIDE SEQUENCE [LARGE SCALE GENOMIC DNA]</scope>
    <source>
        <tissue evidence="2">Flower</tissue>
    </source>
</reference>
<dbReference type="PANTHER" id="PTHR31147:SF2">
    <property type="entry name" value="OS01G0615300 PROTEIN"/>
    <property type="match status" value="1"/>
</dbReference>
<accession>A0AAQ3JZT3</accession>
<dbReference type="Gene3D" id="3.30.559.10">
    <property type="entry name" value="Chloramphenicol acetyltransferase-like domain"/>
    <property type="match status" value="2"/>
</dbReference>
<gene>
    <name evidence="2" type="ORF">Cni_G07868</name>
</gene>
<dbReference type="PANTHER" id="PTHR31147">
    <property type="entry name" value="ACYL TRANSFERASE 4"/>
    <property type="match status" value="1"/>
</dbReference>
<dbReference type="InterPro" id="IPR050898">
    <property type="entry name" value="Plant_acyltransferase"/>
</dbReference>
<dbReference type="Pfam" id="PF02458">
    <property type="entry name" value="Transferase"/>
    <property type="match status" value="1"/>
</dbReference>
<evidence type="ECO:0000256" key="1">
    <source>
        <dbReference type="ARBA" id="ARBA00009861"/>
    </source>
</evidence>